<accession>A0ABS8AVZ2</accession>
<organism evidence="1 2">
    <name type="scientific">Hymenobacter lucidus</name>
    <dbReference type="NCBI Taxonomy" id="2880930"/>
    <lineage>
        <taxon>Bacteria</taxon>
        <taxon>Pseudomonadati</taxon>
        <taxon>Bacteroidota</taxon>
        <taxon>Cytophagia</taxon>
        <taxon>Cytophagales</taxon>
        <taxon>Hymenobacteraceae</taxon>
        <taxon>Hymenobacter</taxon>
    </lineage>
</organism>
<evidence type="ECO:0000313" key="1">
    <source>
        <dbReference type="EMBL" id="MCB2410058.1"/>
    </source>
</evidence>
<keyword evidence="2" id="KW-1185">Reference proteome</keyword>
<proteinExistence type="predicted"/>
<dbReference type="RefSeq" id="WP_226178018.1">
    <property type="nucleotide sequence ID" value="NZ_JAJADR010000006.1"/>
</dbReference>
<reference evidence="1" key="1">
    <citation type="submission" date="2021-10" db="EMBL/GenBank/DDBJ databases">
        <authorList>
            <person name="Dean J.D."/>
            <person name="Kim M.K."/>
            <person name="Newey C.N."/>
            <person name="Stoker T.S."/>
            <person name="Thompson D.W."/>
            <person name="Grose J.H."/>
        </authorList>
    </citation>
    <scope>NUCLEOTIDE SEQUENCE</scope>
    <source>
        <strain evidence="1">BT178</strain>
    </source>
</reference>
<sequence length="157" mass="17224">MSTVAAVSPVVLRELTARMIGAQAWRSRAGSGTGSIFTLEFGPPLPGNAIQGEFSLMVYCAWRVVALGSGLLFSWHDDPDEVLAPGLATLEGLVVTSVDVSEWHDLKLGFADGRQLQVMNDLSPLRDWDTSWFITYQGETHYCVNTDNSITREIDPH</sequence>
<evidence type="ECO:0000313" key="2">
    <source>
        <dbReference type="Proteomes" id="UP001165296"/>
    </source>
</evidence>
<dbReference type="Proteomes" id="UP001165296">
    <property type="component" value="Unassembled WGS sequence"/>
</dbReference>
<gene>
    <name evidence="1" type="ORF">LGH74_18860</name>
</gene>
<comment type="caution">
    <text evidence="1">The sequence shown here is derived from an EMBL/GenBank/DDBJ whole genome shotgun (WGS) entry which is preliminary data.</text>
</comment>
<dbReference type="EMBL" id="JAJADR010000006">
    <property type="protein sequence ID" value="MCB2410058.1"/>
    <property type="molecule type" value="Genomic_DNA"/>
</dbReference>
<protein>
    <submittedName>
        <fullName evidence="1">Uncharacterized protein</fullName>
    </submittedName>
</protein>
<name>A0ABS8AVZ2_9BACT</name>